<evidence type="ECO:0000313" key="4">
    <source>
        <dbReference type="Proteomes" id="UP001164706"/>
    </source>
</evidence>
<dbReference type="Pfam" id="PF25355">
    <property type="entry name" value="DUF7882"/>
    <property type="match status" value="1"/>
</dbReference>
<evidence type="ECO:0000313" key="3">
    <source>
        <dbReference type="EMBL" id="WAB82096.1"/>
    </source>
</evidence>
<keyword evidence="3" id="KW-0436">Ligase</keyword>
<gene>
    <name evidence="3" type="ORF">OVN18_03545</name>
</gene>
<evidence type="ECO:0000259" key="2">
    <source>
        <dbReference type="Pfam" id="PF25355"/>
    </source>
</evidence>
<protein>
    <submittedName>
        <fullName evidence="3">ATP-dependent DNA ligase</fullName>
    </submittedName>
</protein>
<dbReference type="InterPro" id="IPR057204">
    <property type="entry name" value="DUF7882"/>
</dbReference>
<feature type="domain" description="DUF7882" evidence="2">
    <location>
        <begin position="1"/>
        <end position="95"/>
    </location>
</feature>
<evidence type="ECO:0000256" key="1">
    <source>
        <dbReference type="SAM" id="MobiDB-lite"/>
    </source>
</evidence>
<dbReference type="Proteomes" id="UP001164706">
    <property type="component" value="Chromosome"/>
</dbReference>
<name>A0A9E8MNQ5_9MICO</name>
<reference evidence="3" key="1">
    <citation type="submission" date="2022-11" db="EMBL/GenBank/DDBJ databases">
        <title>Description of Microcella daejonensis nov. sp, isolated from riverside soil.</title>
        <authorList>
            <person name="Molina K.M."/>
            <person name="Kim S.B."/>
        </authorList>
    </citation>
    <scope>NUCLEOTIDE SEQUENCE</scope>
    <source>
        <strain evidence="3">MMS21-STM12</strain>
    </source>
</reference>
<sequence>MGTLVYSTTGQEFAFDDYVLQHLQILFAGKLRRGENFFLSWRDPQSVGDGRSAVWVDPSIPLYFRYDGPAHKQLDREWLEEMAVASLSPSGLDLSDDPRMSHQVGSKGNSVKRKDQPLS</sequence>
<feature type="region of interest" description="Disordered" evidence="1">
    <location>
        <begin position="89"/>
        <end position="119"/>
    </location>
</feature>
<keyword evidence="4" id="KW-1185">Reference proteome</keyword>
<dbReference type="EMBL" id="CP113089">
    <property type="protein sequence ID" value="WAB82096.1"/>
    <property type="molecule type" value="Genomic_DNA"/>
</dbReference>
<dbReference type="RefSeq" id="WP_267738202.1">
    <property type="nucleotide sequence ID" value="NZ_CP113089.1"/>
</dbReference>
<organism evidence="3 4">
    <name type="scientific">Microcella daejeonensis</name>
    <dbReference type="NCBI Taxonomy" id="2994971"/>
    <lineage>
        <taxon>Bacteria</taxon>
        <taxon>Bacillati</taxon>
        <taxon>Actinomycetota</taxon>
        <taxon>Actinomycetes</taxon>
        <taxon>Micrococcales</taxon>
        <taxon>Microbacteriaceae</taxon>
        <taxon>Microcella</taxon>
    </lineage>
</organism>
<accession>A0A9E8MNQ5</accession>
<proteinExistence type="predicted"/>
<dbReference type="GO" id="GO:0016874">
    <property type="term" value="F:ligase activity"/>
    <property type="evidence" value="ECO:0007669"/>
    <property type="project" value="UniProtKB-KW"/>
</dbReference>
<dbReference type="KEGG" id="mdb:OVN18_03545"/>
<dbReference type="AlphaFoldDB" id="A0A9E8MNQ5"/>